<dbReference type="CDD" id="cd08782">
    <property type="entry name" value="Death_DAPK1"/>
    <property type="match status" value="1"/>
</dbReference>
<dbReference type="Ensembl" id="ENSNPET00000012058.1">
    <property type="protein sequence ID" value="ENSNPEP00000011756.1"/>
    <property type="gene ID" value="ENSNPEG00000008826.1"/>
</dbReference>
<evidence type="ECO:0000259" key="2">
    <source>
        <dbReference type="PROSITE" id="PS50017"/>
    </source>
</evidence>
<reference evidence="3" key="2">
    <citation type="submission" date="2025-09" db="UniProtKB">
        <authorList>
            <consortium name="Ensembl"/>
        </authorList>
    </citation>
    <scope>IDENTIFICATION</scope>
</reference>
<dbReference type="GO" id="GO:0002755">
    <property type="term" value="P:MyD88-dependent toll-like receptor signaling pathway"/>
    <property type="evidence" value="ECO:0007669"/>
    <property type="project" value="InterPro"/>
</dbReference>
<evidence type="ECO:0000313" key="4">
    <source>
        <dbReference type="Proteomes" id="UP000694420"/>
    </source>
</evidence>
<dbReference type="InterPro" id="IPR017281">
    <property type="entry name" value="Myelin_different_resp_MyD88"/>
</dbReference>
<dbReference type="GO" id="GO:0043123">
    <property type="term" value="P:positive regulation of canonical NF-kappaB signal transduction"/>
    <property type="evidence" value="ECO:0007669"/>
    <property type="project" value="InterPro"/>
</dbReference>
<reference evidence="3" key="1">
    <citation type="submission" date="2025-08" db="UniProtKB">
        <authorList>
            <consortium name="Ensembl"/>
        </authorList>
    </citation>
    <scope>IDENTIFICATION</scope>
</reference>
<dbReference type="FunFam" id="1.10.533.10:FF:000008">
    <property type="entry name" value="Death associated protein kinase 1"/>
    <property type="match status" value="1"/>
</dbReference>
<dbReference type="SMART" id="SM00005">
    <property type="entry name" value="DEATH"/>
    <property type="match status" value="1"/>
</dbReference>
<dbReference type="GO" id="GO:0006954">
    <property type="term" value="P:inflammatory response"/>
    <property type="evidence" value="ECO:0007669"/>
    <property type="project" value="UniProtKB-KW"/>
</dbReference>
<accession>A0A8C6ZG38</accession>
<evidence type="ECO:0000256" key="1">
    <source>
        <dbReference type="ARBA" id="ARBA00023198"/>
    </source>
</evidence>
<name>A0A8C6ZG38_NOTPE</name>
<keyword evidence="1" id="KW-0395">Inflammatory response</keyword>
<organism evidence="3 4">
    <name type="scientific">Nothoprocta perdicaria</name>
    <name type="common">Chilean tinamou</name>
    <name type="synonym">Crypturus perdicarius</name>
    <dbReference type="NCBI Taxonomy" id="30464"/>
    <lineage>
        <taxon>Eukaryota</taxon>
        <taxon>Metazoa</taxon>
        <taxon>Chordata</taxon>
        <taxon>Craniata</taxon>
        <taxon>Vertebrata</taxon>
        <taxon>Euteleostomi</taxon>
        <taxon>Archelosauria</taxon>
        <taxon>Archosauria</taxon>
        <taxon>Dinosauria</taxon>
        <taxon>Saurischia</taxon>
        <taxon>Theropoda</taxon>
        <taxon>Coelurosauria</taxon>
        <taxon>Aves</taxon>
        <taxon>Palaeognathae</taxon>
        <taxon>Tinamiformes</taxon>
        <taxon>Tinamidae</taxon>
        <taxon>Nothoprocta</taxon>
    </lineage>
</organism>
<proteinExistence type="predicted"/>
<dbReference type="SUPFAM" id="SSF47986">
    <property type="entry name" value="DEATH domain"/>
    <property type="match status" value="1"/>
</dbReference>
<evidence type="ECO:0000313" key="3">
    <source>
        <dbReference type="Ensembl" id="ENSNPEP00000011756.1"/>
    </source>
</evidence>
<dbReference type="PROSITE" id="PS50017">
    <property type="entry name" value="DEATH_DOMAIN"/>
    <property type="match status" value="1"/>
</dbReference>
<dbReference type="PANTHER" id="PTHR15079:SF10">
    <property type="entry name" value="DEATH DOMAIN-CONTAINING PROTEIN"/>
    <property type="match status" value="1"/>
</dbReference>
<dbReference type="AlphaFoldDB" id="A0A8C6ZG38"/>
<dbReference type="GO" id="GO:0070976">
    <property type="term" value="F:TIR domain binding"/>
    <property type="evidence" value="ECO:0007669"/>
    <property type="project" value="InterPro"/>
</dbReference>
<sequence>TSKFTPKFGGSGSLGMDIHISDLNLLTRRKLSRLLDPPDPMGKDWCLLAMNLGLPDLVAKYNINNGTQNDFISSPVHALLQEWSNAPESTVGILMSKLRELGRRDAADFLLKASPIFKINLDANGQEAYASSCNSGTSYNSISSVVSR</sequence>
<dbReference type="Gene3D" id="1.10.533.10">
    <property type="entry name" value="Death Domain, Fas"/>
    <property type="match status" value="1"/>
</dbReference>
<dbReference type="Pfam" id="PF00531">
    <property type="entry name" value="Death"/>
    <property type="match status" value="1"/>
</dbReference>
<dbReference type="Proteomes" id="UP000694420">
    <property type="component" value="Unplaced"/>
</dbReference>
<keyword evidence="4" id="KW-1185">Reference proteome</keyword>
<dbReference type="InterPro" id="IPR011029">
    <property type="entry name" value="DEATH-like_dom_sf"/>
</dbReference>
<dbReference type="InterPro" id="IPR000488">
    <property type="entry name" value="Death_dom"/>
</dbReference>
<dbReference type="PANTHER" id="PTHR15079">
    <property type="entry name" value="MYD88"/>
    <property type="match status" value="1"/>
</dbReference>
<feature type="domain" description="Death" evidence="2">
    <location>
        <begin position="30"/>
        <end position="114"/>
    </location>
</feature>
<protein>
    <recommendedName>
        <fullName evidence="2">Death domain-containing protein</fullName>
    </recommendedName>
</protein>